<accession>A0ABD3GAW7</accession>
<dbReference type="PANTHER" id="PTHR10166:SF37">
    <property type="entry name" value="STOLID, ISOFORM H"/>
    <property type="match status" value="1"/>
</dbReference>
<feature type="chain" id="PRO_5044821556" description="VWFA domain-containing protein" evidence="3">
    <location>
        <begin position="26"/>
        <end position="657"/>
    </location>
</feature>
<keyword evidence="2" id="KW-0472">Membrane</keyword>
<sequence length="657" mass="71332">MSPSRALALTLLFWLLLLQWNHVDGQAYDAVTSWRSLLQVNSSADAEAFFDGVESSVKSLTEFVLLNYKNGQGLWENGTCSTSCTIFPCRTEALDEKNGQCLQLPANSTALSDQSCTLSNGKVTGCSKARFSTESYVRLPGKPTDLDPGQISPDQQLTICSTKYLDQQIFPTIYENTTGPFDRLAWSMFGASNGVFRIYPGLERNPTLCQQSYDPRKRPWYRAITGVSKQVVILLDGGGLMANGISTTGPETLFEASTTIVSEFLDTLNEDDTVSVYKFGGTDLVLADQSKIRMPEPSDDKAVTNTFAPLRAAMENMSDSITFDAPEANLTAALENLLSLDGGGFDTSNAQILKVILIFTGGKLAEFEGTSISVSSNSPIARALTSLSVRPFIYQWKSSDSTDTDLQSVACSLNASYDVIPRSLGDPLSALQSFYSYVAKIRHLSNQEKPLWIHSYGPFTGVGDGHLVAISYPVFDGDVLLGVAGIDVLQNLPEPWKSVINDRTDDEIVQIPGPPLNCTASLRPAYVPVSGLGNSNGGLCPDGALDPKGYDKRTCCDPQCIFSSSNSGTKFPAGAIAGIAAGSCLLLVFLFCLVYFRKVILEFFRSCKQFGQRVFLLFMQCIKRKKTRTTANGSGVQKQNTNGTSEGNGDVFSNFFF</sequence>
<dbReference type="PROSITE" id="PS50234">
    <property type="entry name" value="VWFA"/>
    <property type="match status" value="1"/>
</dbReference>
<name>A0ABD3GAW7_9MARC</name>
<keyword evidence="3" id="KW-0732">Signal</keyword>
<evidence type="ECO:0000313" key="5">
    <source>
        <dbReference type="EMBL" id="KAL3675732.1"/>
    </source>
</evidence>
<dbReference type="InterPro" id="IPR051173">
    <property type="entry name" value="Ca_channel_alpha-2/delta"/>
</dbReference>
<evidence type="ECO:0000256" key="1">
    <source>
        <dbReference type="SAM" id="MobiDB-lite"/>
    </source>
</evidence>
<evidence type="ECO:0000259" key="4">
    <source>
        <dbReference type="PROSITE" id="PS50234"/>
    </source>
</evidence>
<comment type="caution">
    <text evidence="5">The sequence shown here is derived from an EMBL/GenBank/DDBJ whole genome shotgun (WGS) entry which is preliminary data.</text>
</comment>
<dbReference type="SUPFAM" id="SSF53300">
    <property type="entry name" value="vWA-like"/>
    <property type="match status" value="1"/>
</dbReference>
<organism evidence="5 6">
    <name type="scientific">Riccia sorocarpa</name>
    <dbReference type="NCBI Taxonomy" id="122646"/>
    <lineage>
        <taxon>Eukaryota</taxon>
        <taxon>Viridiplantae</taxon>
        <taxon>Streptophyta</taxon>
        <taxon>Embryophyta</taxon>
        <taxon>Marchantiophyta</taxon>
        <taxon>Marchantiopsida</taxon>
        <taxon>Marchantiidae</taxon>
        <taxon>Marchantiales</taxon>
        <taxon>Ricciaceae</taxon>
        <taxon>Riccia</taxon>
    </lineage>
</organism>
<dbReference type="AlphaFoldDB" id="A0ABD3GAW7"/>
<proteinExistence type="predicted"/>
<evidence type="ECO:0000256" key="3">
    <source>
        <dbReference type="SAM" id="SignalP"/>
    </source>
</evidence>
<feature type="region of interest" description="Disordered" evidence="1">
    <location>
        <begin position="632"/>
        <end position="657"/>
    </location>
</feature>
<feature type="compositionally biased region" description="Polar residues" evidence="1">
    <location>
        <begin position="632"/>
        <end position="647"/>
    </location>
</feature>
<evidence type="ECO:0000256" key="2">
    <source>
        <dbReference type="SAM" id="Phobius"/>
    </source>
</evidence>
<dbReference type="InterPro" id="IPR036465">
    <property type="entry name" value="vWFA_dom_sf"/>
</dbReference>
<feature type="transmembrane region" description="Helical" evidence="2">
    <location>
        <begin position="571"/>
        <end position="596"/>
    </location>
</feature>
<dbReference type="PANTHER" id="PTHR10166">
    <property type="entry name" value="VOLTAGE-DEPENDENT CALCIUM CHANNEL SUBUNIT ALPHA-2/DELTA-RELATED"/>
    <property type="match status" value="1"/>
</dbReference>
<dbReference type="EMBL" id="JBJQOH010000008">
    <property type="protein sequence ID" value="KAL3675732.1"/>
    <property type="molecule type" value="Genomic_DNA"/>
</dbReference>
<feature type="signal peptide" evidence="3">
    <location>
        <begin position="1"/>
        <end position="25"/>
    </location>
</feature>
<keyword evidence="2" id="KW-0812">Transmembrane</keyword>
<keyword evidence="2" id="KW-1133">Transmembrane helix</keyword>
<keyword evidence="6" id="KW-1185">Reference proteome</keyword>
<gene>
    <name evidence="5" type="ORF">R1sor_025680</name>
</gene>
<feature type="domain" description="VWFA" evidence="4">
    <location>
        <begin position="230"/>
        <end position="438"/>
    </location>
</feature>
<dbReference type="Proteomes" id="UP001633002">
    <property type="component" value="Unassembled WGS sequence"/>
</dbReference>
<reference evidence="5 6" key="1">
    <citation type="submission" date="2024-09" db="EMBL/GenBank/DDBJ databases">
        <title>Chromosome-scale assembly of Riccia sorocarpa.</title>
        <authorList>
            <person name="Paukszto L."/>
        </authorList>
    </citation>
    <scope>NUCLEOTIDE SEQUENCE [LARGE SCALE GENOMIC DNA]</scope>
    <source>
        <strain evidence="5">LP-2024</strain>
        <tissue evidence="5">Aerial parts of the thallus</tissue>
    </source>
</reference>
<dbReference type="InterPro" id="IPR002035">
    <property type="entry name" value="VWF_A"/>
</dbReference>
<protein>
    <recommendedName>
        <fullName evidence="4">VWFA domain-containing protein</fullName>
    </recommendedName>
</protein>
<evidence type="ECO:0000313" key="6">
    <source>
        <dbReference type="Proteomes" id="UP001633002"/>
    </source>
</evidence>